<dbReference type="SUPFAM" id="SSF56436">
    <property type="entry name" value="C-type lectin-like"/>
    <property type="match status" value="1"/>
</dbReference>
<proteinExistence type="predicted"/>
<keyword evidence="3" id="KW-1185">Reference proteome</keyword>
<accession>A0ABW2U2E8</accession>
<dbReference type="PANTHER" id="PTHR22801">
    <property type="entry name" value="LITHOSTATHINE"/>
    <property type="match status" value="1"/>
</dbReference>
<name>A0ABW2U2E8_9BACT</name>
<dbReference type="EMBL" id="JBHTEK010000001">
    <property type="protein sequence ID" value="MFC7667633.1"/>
    <property type="molecule type" value="Genomic_DNA"/>
</dbReference>
<gene>
    <name evidence="2" type="ORF">ACFQT0_09730</name>
</gene>
<evidence type="ECO:0000259" key="1">
    <source>
        <dbReference type="PROSITE" id="PS50041"/>
    </source>
</evidence>
<evidence type="ECO:0000313" key="3">
    <source>
        <dbReference type="Proteomes" id="UP001596513"/>
    </source>
</evidence>
<dbReference type="InterPro" id="IPR016187">
    <property type="entry name" value="CTDL_fold"/>
</dbReference>
<organism evidence="2 3">
    <name type="scientific">Hymenobacter humi</name>
    <dbReference type="NCBI Taxonomy" id="1411620"/>
    <lineage>
        <taxon>Bacteria</taxon>
        <taxon>Pseudomonadati</taxon>
        <taxon>Bacteroidota</taxon>
        <taxon>Cytophagia</taxon>
        <taxon>Cytophagales</taxon>
        <taxon>Hymenobacteraceae</taxon>
        <taxon>Hymenobacter</taxon>
    </lineage>
</organism>
<dbReference type="InterPro" id="IPR026444">
    <property type="entry name" value="Secre_tail"/>
</dbReference>
<reference evidence="3" key="1">
    <citation type="journal article" date="2019" name="Int. J. Syst. Evol. Microbiol.">
        <title>The Global Catalogue of Microorganisms (GCM) 10K type strain sequencing project: providing services to taxonomists for standard genome sequencing and annotation.</title>
        <authorList>
            <consortium name="The Broad Institute Genomics Platform"/>
            <consortium name="The Broad Institute Genome Sequencing Center for Infectious Disease"/>
            <person name="Wu L."/>
            <person name="Ma J."/>
        </authorList>
    </citation>
    <scope>NUCLEOTIDE SEQUENCE [LARGE SCALE GENOMIC DNA]</scope>
    <source>
        <strain evidence="3">JCM 19635</strain>
    </source>
</reference>
<dbReference type="Gene3D" id="3.10.100.10">
    <property type="entry name" value="Mannose-Binding Protein A, subunit A"/>
    <property type="match status" value="1"/>
</dbReference>
<protein>
    <submittedName>
        <fullName evidence="2">T9SS type A sorting domain-containing protein</fullName>
    </submittedName>
</protein>
<feature type="domain" description="C-type lectin" evidence="1">
    <location>
        <begin position="8"/>
        <end position="118"/>
    </location>
</feature>
<dbReference type="InterPro" id="IPR001304">
    <property type="entry name" value="C-type_lectin-like"/>
</dbReference>
<dbReference type="NCBIfam" id="TIGR04183">
    <property type="entry name" value="Por_Secre_tail"/>
    <property type="match status" value="1"/>
</dbReference>
<dbReference type="InterPro" id="IPR016186">
    <property type="entry name" value="C-type_lectin-like/link_sf"/>
</dbReference>
<dbReference type="PANTHER" id="PTHR22801:SF63">
    <property type="entry name" value="C-TYPE LECTIN DOMAIN-CONTAINING PROTEIN"/>
    <property type="match status" value="1"/>
</dbReference>
<dbReference type="Pfam" id="PF18962">
    <property type="entry name" value="Por_Secre_tail"/>
    <property type="match status" value="1"/>
</dbReference>
<dbReference type="PROSITE" id="PS50041">
    <property type="entry name" value="C_TYPE_LECTIN_2"/>
    <property type="match status" value="1"/>
</dbReference>
<sequence length="261" mass="28029">MSAPGLCWTEAKAAAAARRYQGMAGYLATITLEGEKDFLVGRAQGQYWFGAADTGVEGEWRWQTGPEAGQLFWRGGPAGAGSAYANWLPGEPNDYQNEWRPQGEDYAQLYGNSGLWNDVDDCNPGGSTAGYVVEYGGLEPCLPVLYSLGTVTVEVGPAAAQARRASSSMSASVAGQTQLQAWPNPSTGQFRVRVLAGLSGPARLDLFDLQGRRVRSLFTGSLQAGEPREVPVDAQELSAGLYLLRLQSGQQVQHLRLLVQK</sequence>
<dbReference type="RefSeq" id="WP_380202317.1">
    <property type="nucleotide sequence ID" value="NZ_JBHTEK010000001.1"/>
</dbReference>
<dbReference type="InterPro" id="IPR050801">
    <property type="entry name" value="Ca-Dep_Lectins_ImmuneDev"/>
</dbReference>
<evidence type="ECO:0000313" key="2">
    <source>
        <dbReference type="EMBL" id="MFC7667633.1"/>
    </source>
</evidence>
<comment type="caution">
    <text evidence="2">The sequence shown here is derived from an EMBL/GenBank/DDBJ whole genome shotgun (WGS) entry which is preliminary data.</text>
</comment>
<dbReference type="Proteomes" id="UP001596513">
    <property type="component" value="Unassembled WGS sequence"/>
</dbReference>